<dbReference type="GO" id="GO:0042446">
    <property type="term" value="P:hormone biosynthetic process"/>
    <property type="evidence" value="ECO:0007669"/>
    <property type="project" value="TreeGrafter"/>
</dbReference>
<evidence type="ECO:0000256" key="2">
    <source>
        <dbReference type="ARBA" id="ARBA00004174"/>
    </source>
</evidence>
<comment type="cofactor">
    <cofactor evidence="1 13">
        <name>heme</name>
        <dbReference type="ChEBI" id="CHEBI:30413"/>
    </cofactor>
</comment>
<dbReference type="PANTHER" id="PTHR24289:SF15">
    <property type="entry name" value="CYTOCHROME P450 FAMILY 1 SUBFAMILY B MEMBER 1"/>
    <property type="match status" value="1"/>
</dbReference>
<dbReference type="PANTHER" id="PTHR24289">
    <property type="entry name" value="STEROID 17-ALPHA-HYDROXYLASE/17,20 LYASE"/>
    <property type="match status" value="1"/>
</dbReference>
<dbReference type="FunFam" id="1.10.630.10:FF:000238">
    <property type="entry name" value="Cytochrome P450 2A6"/>
    <property type="match status" value="1"/>
</dbReference>
<evidence type="ECO:0000313" key="18">
    <source>
        <dbReference type="Proteomes" id="UP000014760"/>
    </source>
</evidence>
<accession>R7UC01</accession>
<keyword evidence="12 15" id="KW-0472">Membrane</keyword>
<dbReference type="GO" id="GO:0004508">
    <property type="term" value="F:steroid 17-alpha-monooxygenase activity"/>
    <property type="evidence" value="ECO:0007669"/>
    <property type="project" value="TreeGrafter"/>
</dbReference>
<evidence type="ECO:0000256" key="11">
    <source>
        <dbReference type="ARBA" id="ARBA00023033"/>
    </source>
</evidence>
<dbReference type="InterPro" id="IPR002401">
    <property type="entry name" value="Cyt_P450_E_grp-I"/>
</dbReference>
<organism evidence="16">
    <name type="scientific">Capitella teleta</name>
    <name type="common">Polychaete worm</name>
    <dbReference type="NCBI Taxonomy" id="283909"/>
    <lineage>
        <taxon>Eukaryota</taxon>
        <taxon>Metazoa</taxon>
        <taxon>Spiralia</taxon>
        <taxon>Lophotrochozoa</taxon>
        <taxon>Annelida</taxon>
        <taxon>Polychaeta</taxon>
        <taxon>Sedentaria</taxon>
        <taxon>Scolecida</taxon>
        <taxon>Capitellidae</taxon>
        <taxon>Capitella</taxon>
    </lineage>
</organism>
<dbReference type="SUPFAM" id="SSF48264">
    <property type="entry name" value="Cytochrome P450"/>
    <property type="match status" value="1"/>
</dbReference>
<keyword evidence="9 14" id="KW-0560">Oxidoreductase</keyword>
<keyword evidence="15" id="KW-0812">Transmembrane</keyword>
<evidence type="ECO:0000313" key="17">
    <source>
        <dbReference type="EnsemblMetazoa" id="CapteP142746"/>
    </source>
</evidence>
<keyword evidence="18" id="KW-1185">Reference proteome</keyword>
<keyword evidence="10 13" id="KW-0408">Iron</keyword>
<evidence type="ECO:0000313" key="16">
    <source>
        <dbReference type="EMBL" id="ELU01323.1"/>
    </source>
</evidence>
<keyword evidence="6 13" id="KW-0479">Metal-binding</keyword>
<dbReference type="OMA" id="AKWEIFL"/>
<evidence type="ECO:0000256" key="6">
    <source>
        <dbReference type="ARBA" id="ARBA00022723"/>
    </source>
</evidence>
<dbReference type="EMBL" id="KB305155">
    <property type="protein sequence ID" value="ELU01323.1"/>
    <property type="molecule type" value="Genomic_DNA"/>
</dbReference>
<evidence type="ECO:0000256" key="7">
    <source>
        <dbReference type="ARBA" id="ARBA00022824"/>
    </source>
</evidence>
<dbReference type="Gene3D" id="1.10.630.10">
    <property type="entry name" value="Cytochrome P450"/>
    <property type="match status" value="1"/>
</dbReference>
<reference evidence="16 18" key="2">
    <citation type="journal article" date="2013" name="Nature">
        <title>Insights into bilaterian evolution from three spiralian genomes.</title>
        <authorList>
            <person name="Simakov O."/>
            <person name="Marletaz F."/>
            <person name="Cho S.J."/>
            <person name="Edsinger-Gonzales E."/>
            <person name="Havlak P."/>
            <person name="Hellsten U."/>
            <person name="Kuo D.H."/>
            <person name="Larsson T."/>
            <person name="Lv J."/>
            <person name="Arendt D."/>
            <person name="Savage R."/>
            <person name="Osoegawa K."/>
            <person name="de Jong P."/>
            <person name="Grimwood J."/>
            <person name="Chapman J.A."/>
            <person name="Shapiro H."/>
            <person name="Aerts A."/>
            <person name="Otillar R.P."/>
            <person name="Terry A.Y."/>
            <person name="Boore J.L."/>
            <person name="Grigoriev I.V."/>
            <person name="Lindberg D.R."/>
            <person name="Seaver E.C."/>
            <person name="Weisblat D.A."/>
            <person name="Putnam N.H."/>
            <person name="Rokhsar D.S."/>
        </authorList>
    </citation>
    <scope>NUCLEOTIDE SEQUENCE</scope>
    <source>
        <strain evidence="16 18">I ESC-2004</strain>
    </source>
</reference>
<evidence type="ECO:0000256" key="12">
    <source>
        <dbReference type="ARBA" id="ARBA00023136"/>
    </source>
</evidence>
<dbReference type="GO" id="GO:0005789">
    <property type="term" value="C:endoplasmic reticulum membrane"/>
    <property type="evidence" value="ECO:0007669"/>
    <property type="project" value="UniProtKB-SubCell"/>
</dbReference>
<reference evidence="17" key="3">
    <citation type="submission" date="2015-06" db="UniProtKB">
        <authorList>
            <consortium name="EnsemblMetazoa"/>
        </authorList>
    </citation>
    <scope>IDENTIFICATION</scope>
</reference>
<gene>
    <name evidence="16" type="ORF">CAPTEDRAFT_142746</name>
</gene>
<evidence type="ECO:0000256" key="1">
    <source>
        <dbReference type="ARBA" id="ARBA00001971"/>
    </source>
</evidence>
<dbReference type="InterPro" id="IPR017972">
    <property type="entry name" value="Cyt_P450_CS"/>
</dbReference>
<dbReference type="Pfam" id="PF00067">
    <property type="entry name" value="p450"/>
    <property type="match status" value="1"/>
</dbReference>
<dbReference type="STRING" id="283909.R7UC01"/>
<evidence type="ECO:0000256" key="14">
    <source>
        <dbReference type="RuleBase" id="RU000461"/>
    </source>
</evidence>
<dbReference type="PROSITE" id="PS00086">
    <property type="entry name" value="CYTOCHROME_P450"/>
    <property type="match status" value="1"/>
</dbReference>
<dbReference type="PRINTS" id="PR00463">
    <property type="entry name" value="EP450I"/>
</dbReference>
<dbReference type="Proteomes" id="UP000014760">
    <property type="component" value="Unassembled WGS sequence"/>
</dbReference>
<evidence type="ECO:0000256" key="5">
    <source>
        <dbReference type="ARBA" id="ARBA00022617"/>
    </source>
</evidence>
<dbReference type="AlphaFoldDB" id="R7UC01"/>
<dbReference type="EnsemblMetazoa" id="CapteT142746">
    <property type="protein sequence ID" value="CapteP142746"/>
    <property type="gene ID" value="CapteG142746"/>
</dbReference>
<proteinExistence type="inferred from homology"/>
<evidence type="ECO:0000256" key="3">
    <source>
        <dbReference type="ARBA" id="ARBA00004406"/>
    </source>
</evidence>
<name>R7UC01_CAPTE</name>
<evidence type="ECO:0008006" key="19">
    <source>
        <dbReference type="Google" id="ProtNLM"/>
    </source>
</evidence>
<dbReference type="InterPro" id="IPR036396">
    <property type="entry name" value="Cyt_P450_sf"/>
</dbReference>
<evidence type="ECO:0000256" key="13">
    <source>
        <dbReference type="PIRSR" id="PIRSR602401-1"/>
    </source>
</evidence>
<comment type="similarity">
    <text evidence="4 14">Belongs to the cytochrome P450 family.</text>
</comment>
<dbReference type="OrthoDB" id="1055148at2759"/>
<sequence length="502" mass="56621">MCLSACFIVFPSLTFTLCISAAILLFIWRRRTSTLQSIPGPRGYPIVGHMTMLGDAPQEALTTWSKQYGSVYRLKFGVWPVVIVSGYKTVYEALVKQGDTFADRPAFQTFKDYANGASMSFHTYDASLKAHRRVTSSALKNCALGHGKTELTQALIWREGLRLLDLWSNRAGSFDPCEDVTLAIAGILYSLCFGHDRLITDDESYVNILTNVNPTTEQFAAGNHVDLLPWRKLFISKHSHNKNVERMRWMTALNQEKFDSLKHDVDASHIMGYMIEESKKAGNQSLNAEQLVNTTVEFLSAGTETSSTTLLWAIIYMAHFPEIQEKAAKEILDTLGPDHLPTMASCARLPYTEATVFEIMRLTTIVPFALPHCTTRDTRLGDYHIPKGTLVYMNLWSVGRDPHSFHYPEDFNPDRFLIEDPDYGLRLNRDALRRQLPFGAGKRKCIGEVLGKTQVMTLFTLLLQRCRIVAGKGKIPSLKPNFGDILKPKAFDISIEMKNSFE</sequence>
<keyword evidence="8" id="KW-0492">Microsome</keyword>
<keyword evidence="7" id="KW-0256">Endoplasmic reticulum</keyword>
<feature type="binding site" description="axial binding residue" evidence="13">
    <location>
        <position position="445"/>
    </location>
    <ligand>
        <name>heme</name>
        <dbReference type="ChEBI" id="CHEBI:30413"/>
    </ligand>
    <ligandPart>
        <name>Fe</name>
        <dbReference type="ChEBI" id="CHEBI:18248"/>
    </ligandPart>
</feature>
<dbReference type="HOGENOM" id="CLU_001570_22_0_1"/>
<evidence type="ECO:0000256" key="8">
    <source>
        <dbReference type="ARBA" id="ARBA00022848"/>
    </source>
</evidence>
<evidence type="ECO:0000256" key="4">
    <source>
        <dbReference type="ARBA" id="ARBA00010617"/>
    </source>
</evidence>
<protein>
    <recommendedName>
        <fullName evidence="19">Cytochrome P450</fullName>
    </recommendedName>
</protein>
<evidence type="ECO:0000256" key="15">
    <source>
        <dbReference type="SAM" id="Phobius"/>
    </source>
</evidence>
<evidence type="ECO:0000256" key="10">
    <source>
        <dbReference type="ARBA" id="ARBA00023004"/>
    </source>
</evidence>
<reference evidence="18" key="1">
    <citation type="submission" date="2012-12" db="EMBL/GenBank/DDBJ databases">
        <authorList>
            <person name="Hellsten U."/>
            <person name="Grimwood J."/>
            <person name="Chapman J.A."/>
            <person name="Shapiro H."/>
            <person name="Aerts A."/>
            <person name="Otillar R.P."/>
            <person name="Terry A.Y."/>
            <person name="Boore J.L."/>
            <person name="Simakov O."/>
            <person name="Marletaz F."/>
            <person name="Cho S.-J."/>
            <person name="Edsinger-Gonzales E."/>
            <person name="Havlak P."/>
            <person name="Kuo D.-H."/>
            <person name="Larsson T."/>
            <person name="Lv J."/>
            <person name="Arendt D."/>
            <person name="Savage R."/>
            <person name="Osoegawa K."/>
            <person name="de Jong P."/>
            <person name="Lindberg D.R."/>
            <person name="Seaver E.C."/>
            <person name="Weisblat D.A."/>
            <person name="Putnam N.H."/>
            <person name="Grigoriev I.V."/>
            <person name="Rokhsar D.S."/>
        </authorList>
    </citation>
    <scope>NUCLEOTIDE SEQUENCE</scope>
    <source>
        <strain evidence="18">I ESC-2004</strain>
    </source>
</reference>
<keyword evidence="5 13" id="KW-0349">Heme</keyword>
<evidence type="ECO:0000256" key="9">
    <source>
        <dbReference type="ARBA" id="ARBA00023002"/>
    </source>
</evidence>
<dbReference type="PRINTS" id="PR00385">
    <property type="entry name" value="P450"/>
</dbReference>
<feature type="transmembrane region" description="Helical" evidence="15">
    <location>
        <begin position="7"/>
        <end position="28"/>
    </location>
</feature>
<keyword evidence="11 14" id="KW-0503">Monooxygenase</keyword>
<keyword evidence="15" id="KW-1133">Transmembrane helix</keyword>
<dbReference type="InterPro" id="IPR001128">
    <property type="entry name" value="Cyt_P450"/>
</dbReference>
<comment type="subcellular location">
    <subcellularLocation>
        <location evidence="3">Endoplasmic reticulum membrane</location>
        <topology evidence="3">Peripheral membrane protein</topology>
    </subcellularLocation>
    <subcellularLocation>
        <location evidence="2">Microsome membrane</location>
        <topology evidence="2">Peripheral membrane protein</topology>
    </subcellularLocation>
</comment>
<dbReference type="EMBL" id="AMQN01009330">
    <property type="status" value="NOT_ANNOTATED_CDS"/>
    <property type="molecule type" value="Genomic_DNA"/>
</dbReference>
<dbReference type="GO" id="GO:0020037">
    <property type="term" value="F:heme binding"/>
    <property type="evidence" value="ECO:0007669"/>
    <property type="project" value="InterPro"/>
</dbReference>
<dbReference type="GO" id="GO:0005506">
    <property type="term" value="F:iron ion binding"/>
    <property type="evidence" value="ECO:0007669"/>
    <property type="project" value="InterPro"/>
</dbReference>
<dbReference type="GO" id="GO:0042448">
    <property type="term" value="P:progesterone metabolic process"/>
    <property type="evidence" value="ECO:0007669"/>
    <property type="project" value="TreeGrafter"/>
</dbReference>